<keyword evidence="6" id="KW-0966">Cell projection</keyword>
<dbReference type="EMBL" id="PNBX01000073">
    <property type="protein sequence ID" value="TMO66627.1"/>
    <property type="molecule type" value="Genomic_DNA"/>
</dbReference>
<dbReference type="GO" id="GO:0005198">
    <property type="term" value="F:structural molecule activity"/>
    <property type="evidence" value="ECO:0007669"/>
    <property type="project" value="UniProtKB-UniRule"/>
</dbReference>
<dbReference type="PRINTS" id="PR01006">
    <property type="entry name" value="FLGHOOKFLIE"/>
</dbReference>
<keyword evidence="6" id="KW-0282">Flagellum</keyword>
<evidence type="ECO:0000256" key="4">
    <source>
        <dbReference type="ARBA" id="ARBA00023143"/>
    </source>
</evidence>
<evidence type="ECO:0000256" key="3">
    <source>
        <dbReference type="ARBA" id="ARBA00018024"/>
    </source>
</evidence>
<name>A0A5S3V780_9GAMM</name>
<protein>
    <recommendedName>
        <fullName evidence="3 5">Flagellar hook-basal body complex protein FliE</fullName>
    </recommendedName>
</protein>
<dbReference type="AlphaFoldDB" id="A0A5S3V780"/>
<dbReference type="NCBIfam" id="TIGR00205">
    <property type="entry name" value="fliE"/>
    <property type="match status" value="1"/>
</dbReference>
<proteinExistence type="inferred from homology"/>
<dbReference type="OrthoDB" id="8909229at2"/>
<comment type="similarity">
    <text evidence="2 5">Belongs to the FliE family.</text>
</comment>
<reference evidence="7" key="2">
    <citation type="submission" date="2019-06" db="EMBL/GenBank/DDBJ databases">
        <title>Co-occurence of chitin degradation, pigmentation and bioactivity in marine Pseudoalteromonas.</title>
        <authorList>
            <person name="Sonnenschein E.C."/>
            <person name="Bech P.K."/>
        </authorList>
    </citation>
    <scope>NUCLEOTIDE SEQUENCE [LARGE SCALE GENOMIC DNA]</scope>
    <source>
        <strain evidence="7">S3790</strain>
    </source>
</reference>
<evidence type="ECO:0000313" key="7">
    <source>
        <dbReference type="Proteomes" id="UP000307217"/>
    </source>
</evidence>
<sequence length="99" mass="10786">MAVNGIEAIDGLPQIHSSIDVLSVANQPTFIDTIMTSVTNVNDTLNGAESLAQKAALGESIPSHELMLAIERARLELNLALQVRNKLLDAYQEVMRMQI</sequence>
<keyword evidence="4 5" id="KW-0975">Bacterial flagellum</keyword>
<keyword evidence="6" id="KW-0969">Cilium</keyword>
<comment type="caution">
    <text evidence="6">The sequence shown here is derived from an EMBL/GenBank/DDBJ whole genome shotgun (WGS) entry which is preliminary data.</text>
</comment>
<dbReference type="GO" id="GO:0009425">
    <property type="term" value="C:bacterial-type flagellum basal body"/>
    <property type="evidence" value="ECO:0007669"/>
    <property type="project" value="UniProtKB-SubCell"/>
</dbReference>
<evidence type="ECO:0000256" key="2">
    <source>
        <dbReference type="ARBA" id="ARBA00009272"/>
    </source>
</evidence>
<organism evidence="6 7">
    <name type="scientific">Pseudoalteromonas aurantia</name>
    <dbReference type="NCBI Taxonomy" id="43654"/>
    <lineage>
        <taxon>Bacteria</taxon>
        <taxon>Pseudomonadati</taxon>
        <taxon>Pseudomonadota</taxon>
        <taxon>Gammaproteobacteria</taxon>
        <taxon>Alteromonadales</taxon>
        <taxon>Pseudoalteromonadaceae</taxon>
        <taxon>Pseudoalteromonas</taxon>
    </lineage>
</organism>
<evidence type="ECO:0000256" key="1">
    <source>
        <dbReference type="ARBA" id="ARBA00004117"/>
    </source>
</evidence>
<dbReference type="PANTHER" id="PTHR34653">
    <property type="match status" value="1"/>
</dbReference>
<dbReference type="PANTHER" id="PTHR34653:SF1">
    <property type="entry name" value="FLAGELLAR HOOK-BASAL BODY COMPLEX PROTEIN FLIE"/>
    <property type="match status" value="1"/>
</dbReference>
<dbReference type="GO" id="GO:0003774">
    <property type="term" value="F:cytoskeletal motor activity"/>
    <property type="evidence" value="ECO:0007669"/>
    <property type="project" value="InterPro"/>
</dbReference>
<evidence type="ECO:0000313" key="6">
    <source>
        <dbReference type="EMBL" id="TMO66627.1"/>
    </source>
</evidence>
<reference evidence="6 7" key="1">
    <citation type="submission" date="2018-01" db="EMBL/GenBank/DDBJ databases">
        <authorList>
            <person name="Paulsen S."/>
            <person name="Gram L.K."/>
        </authorList>
    </citation>
    <scope>NUCLEOTIDE SEQUENCE [LARGE SCALE GENOMIC DNA]</scope>
    <source>
        <strain evidence="6 7">S3790</strain>
    </source>
</reference>
<dbReference type="Pfam" id="PF02049">
    <property type="entry name" value="FliE"/>
    <property type="match status" value="1"/>
</dbReference>
<dbReference type="RefSeq" id="WP_138592752.1">
    <property type="nucleotide sequence ID" value="NZ_PNBX01000073.1"/>
</dbReference>
<comment type="subcellular location">
    <subcellularLocation>
        <location evidence="1 5">Bacterial flagellum basal body</location>
    </subcellularLocation>
</comment>
<dbReference type="GO" id="GO:0071973">
    <property type="term" value="P:bacterial-type flagellum-dependent cell motility"/>
    <property type="evidence" value="ECO:0007669"/>
    <property type="project" value="InterPro"/>
</dbReference>
<dbReference type="HAMAP" id="MF_00724">
    <property type="entry name" value="FliE"/>
    <property type="match status" value="1"/>
</dbReference>
<dbReference type="InterPro" id="IPR001624">
    <property type="entry name" value="FliE"/>
</dbReference>
<accession>A0A5S3V780</accession>
<gene>
    <name evidence="5 6" type="primary">fliE</name>
    <name evidence="6" type="ORF">CWC19_15800</name>
</gene>
<dbReference type="Proteomes" id="UP000307217">
    <property type="component" value="Unassembled WGS sequence"/>
</dbReference>
<evidence type="ECO:0000256" key="5">
    <source>
        <dbReference type="HAMAP-Rule" id="MF_00724"/>
    </source>
</evidence>